<accession>A0A5J6V8C6</accession>
<evidence type="ECO:0000256" key="1">
    <source>
        <dbReference type="ARBA" id="ARBA00022741"/>
    </source>
</evidence>
<dbReference type="InterPro" id="IPR027417">
    <property type="entry name" value="P-loop_NTPase"/>
</dbReference>
<sequence length="303" mass="32489">MVHHFGSLIAVDEVSLRIEPGETVGLLGPNGAGKTTTISMMAGLLTPDAGSVRVAGRSMLKEPMQAKRHLGLVPQELAIYPEISARDNLRFFGRLQGLRGTDLSRRVTEVLELVGLQDRAKGPAKEFSGGMKRRLNIGIGLLHRPTLLILDEPTVGVDPQSRNAILESVEALTEEGMAVLYTTHYMEEAQRLCDRIAIMDAGRVQAEGTREELVSLTGGADTITLTGAGEVAEAETAVAALPQVQQVVRDGFCLHLTVRGAAAVVTQVVTAATRAGMELEDVQISRPDLESVFLHLTGKALRD</sequence>
<name>A0A5J6V8C6_9MICO</name>
<dbReference type="EMBL" id="CP044427">
    <property type="protein sequence ID" value="QFG70055.1"/>
    <property type="molecule type" value="Genomic_DNA"/>
</dbReference>
<dbReference type="InterPro" id="IPR017871">
    <property type="entry name" value="ABC_transporter-like_CS"/>
</dbReference>
<dbReference type="AlphaFoldDB" id="A0A5J6V8C6"/>
<feature type="domain" description="ABC transporter" evidence="3">
    <location>
        <begin position="2"/>
        <end position="226"/>
    </location>
</feature>
<dbReference type="GO" id="GO:0016887">
    <property type="term" value="F:ATP hydrolysis activity"/>
    <property type="evidence" value="ECO:0007669"/>
    <property type="project" value="InterPro"/>
</dbReference>
<dbReference type="SUPFAM" id="SSF52540">
    <property type="entry name" value="P-loop containing nucleoside triphosphate hydrolases"/>
    <property type="match status" value="1"/>
</dbReference>
<dbReference type="PANTHER" id="PTHR43582:SF2">
    <property type="entry name" value="LINEARMYCIN RESISTANCE ATP-BINDING PROTEIN LNRL"/>
    <property type="match status" value="1"/>
</dbReference>
<organism evidence="4 5">
    <name type="scientific">Ornithinimicrobium pratense</name>
    <dbReference type="NCBI Taxonomy" id="2593973"/>
    <lineage>
        <taxon>Bacteria</taxon>
        <taxon>Bacillati</taxon>
        <taxon>Actinomycetota</taxon>
        <taxon>Actinomycetes</taxon>
        <taxon>Micrococcales</taxon>
        <taxon>Ornithinimicrobiaceae</taxon>
        <taxon>Ornithinimicrobium</taxon>
    </lineage>
</organism>
<reference evidence="4 5" key="1">
    <citation type="submission" date="2019-09" db="EMBL/GenBank/DDBJ databases">
        <title>Serinicoccus pratensis sp. nov., isolated from meadow soil.</title>
        <authorList>
            <person name="Zhang W."/>
        </authorList>
    </citation>
    <scope>NUCLEOTIDE SEQUENCE [LARGE SCALE GENOMIC DNA]</scope>
    <source>
        <strain evidence="4 5">W204</strain>
    </source>
</reference>
<evidence type="ECO:0000259" key="3">
    <source>
        <dbReference type="PROSITE" id="PS50893"/>
    </source>
</evidence>
<dbReference type="InterPro" id="IPR003593">
    <property type="entry name" value="AAA+_ATPase"/>
</dbReference>
<gene>
    <name evidence="4" type="ORF">FY030_00380</name>
</gene>
<dbReference type="PROSITE" id="PS00211">
    <property type="entry name" value="ABC_TRANSPORTER_1"/>
    <property type="match status" value="1"/>
</dbReference>
<dbReference type="OrthoDB" id="9804819at2"/>
<dbReference type="Pfam" id="PF00005">
    <property type="entry name" value="ABC_tran"/>
    <property type="match status" value="1"/>
</dbReference>
<dbReference type="Gene3D" id="3.40.50.300">
    <property type="entry name" value="P-loop containing nucleotide triphosphate hydrolases"/>
    <property type="match status" value="1"/>
</dbReference>
<keyword evidence="5" id="KW-1185">Reference proteome</keyword>
<keyword evidence="1" id="KW-0547">Nucleotide-binding</keyword>
<keyword evidence="2 4" id="KW-0067">ATP-binding</keyword>
<evidence type="ECO:0000256" key="2">
    <source>
        <dbReference type="ARBA" id="ARBA00022840"/>
    </source>
</evidence>
<dbReference type="PANTHER" id="PTHR43582">
    <property type="entry name" value="LINEARMYCIN RESISTANCE ATP-BINDING PROTEIN LNRL"/>
    <property type="match status" value="1"/>
</dbReference>
<dbReference type="GO" id="GO:0005524">
    <property type="term" value="F:ATP binding"/>
    <property type="evidence" value="ECO:0007669"/>
    <property type="project" value="UniProtKB-KW"/>
</dbReference>
<proteinExistence type="predicted"/>
<dbReference type="InterPro" id="IPR003439">
    <property type="entry name" value="ABC_transporter-like_ATP-bd"/>
</dbReference>
<protein>
    <submittedName>
        <fullName evidence="4">ABC transporter ATP-binding protein</fullName>
    </submittedName>
</protein>
<dbReference type="KEGG" id="serw:FY030_00380"/>
<dbReference type="PROSITE" id="PS50893">
    <property type="entry name" value="ABC_TRANSPORTER_2"/>
    <property type="match status" value="1"/>
</dbReference>
<evidence type="ECO:0000313" key="4">
    <source>
        <dbReference type="EMBL" id="QFG70055.1"/>
    </source>
</evidence>
<evidence type="ECO:0000313" key="5">
    <source>
        <dbReference type="Proteomes" id="UP000326546"/>
    </source>
</evidence>
<dbReference type="SMART" id="SM00382">
    <property type="entry name" value="AAA"/>
    <property type="match status" value="1"/>
</dbReference>
<dbReference type="Proteomes" id="UP000326546">
    <property type="component" value="Chromosome"/>
</dbReference>